<dbReference type="Pfam" id="PF03707">
    <property type="entry name" value="MHYT"/>
    <property type="match status" value="3"/>
</dbReference>
<gene>
    <name evidence="3" type="ORF">OUO13_16650</name>
</gene>
<feature type="transmembrane region" description="Helical" evidence="1">
    <location>
        <begin position="76"/>
        <end position="98"/>
    </location>
</feature>
<comment type="caution">
    <text evidence="3">The sequence shown here is derived from an EMBL/GenBank/DDBJ whole genome shotgun (WGS) entry which is preliminary data.</text>
</comment>
<feature type="transmembrane region" description="Helical" evidence="1">
    <location>
        <begin position="48"/>
        <end position="69"/>
    </location>
</feature>
<feature type="transmembrane region" description="Helical" evidence="1">
    <location>
        <begin position="110"/>
        <end position="131"/>
    </location>
</feature>
<protein>
    <recommendedName>
        <fullName evidence="2">MHYT domain-containing protein</fullName>
    </recommendedName>
</protein>
<dbReference type="GO" id="GO:0016020">
    <property type="term" value="C:membrane"/>
    <property type="evidence" value="ECO:0007669"/>
    <property type="project" value="UniProtKB-UniRule"/>
</dbReference>
<keyword evidence="4" id="KW-1185">Reference proteome</keyword>
<keyword evidence="1" id="KW-0472">Membrane</keyword>
<dbReference type="EMBL" id="JAPNOA010000056">
    <property type="protein sequence ID" value="MCY0966812.1"/>
    <property type="molecule type" value="Genomic_DNA"/>
</dbReference>
<evidence type="ECO:0000256" key="1">
    <source>
        <dbReference type="PROSITE-ProRule" id="PRU00244"/>
    </source>
</evidence>
<dbReference type="AlphaFoldDB" id="A0A9X3EFV9"/>
<keyword evidence="1" id="KW-0812">Transmembrane</keyword>
<reference evidence="3" key="1">
    <citation type="submission" date="2022-11" db="EMBL/GenBank/DDBJ databases">
        <title>Parathalassolutuus dongxingensis gen. nov., sp. nov., a novel member of family Oceanospirillaceae isolated from a coastal shrimp pond in Guangxi, China.</title>
        <authorList>
            <person name="Chen H."/>
        </authorList>
    </citation>
    <scope>NUCLEOTIDE SEQUENCE</scope>
    <source>
        <strain evidence="3">G-43</strain>
    </source>
</reference>
<dbReference type="Proteomes" id="UP001150830">
    <property type="component" value="Unassembled WGS sequence"/>
</dbReference>
<feature type="transmembrane region" description="Helical" evidence="1">
    <location>
        <begin position="12"/>
        <end position="36"/>
    </location>
</feature>
<feature type="transmembrane region" description="Helical" evidence="1">
    <location>
        <begin position="143"/>
        <end position="165"/>
    </location>
</feature>
<dbReference type="PROSITE" id="PS50924">
    <property type="entry name" value="MHYT"/>
    <property type="match status" value="1"/>
</dbReference>
<evidence type="ECO:0000259" key="2">
    <source>
        <dbReference type="PROSITE" id="PS50924"/>
    </source>
</evidence>
<evidence type="ECO:0000313" key="3">
    <source>
        <dbReference type="EMBL" id="MCY0966812.1"/>
    </source>
</evidence>
<dbReference type="PANTHER" id="PTHR35152:SF1">
    <property type="entry name" value="DOMAIN SIGNALLING PROTEIN, PUTATIVE (AFU_ORTHOLOGUE AFUA_5G11310)-RELATED"/>
    <property type="match status" value="1"/>
</dbReference>
<feature type="domain" description="MHYT" evidence="2">
    <location>
        <begin position="1"/>
        <end position="164"/>
    </location>
</feature>
<keyword evidence="1" id="KW-1133">Transmembrane helix</keyword>
<evidence type="ECO:0000313" key="4">
    <source>
        <dbReference type="Proteomes" id="UP001150830"/>
    </source>
</evidence>
<dbReference type="InterPro" id="IPR005330">
    <property type="entry name" value="MHYT_dom"/>
</dbReference>
<name>A0A9X3EFV9_9GAMM</name>
<sequence length="223" mass="23602">MVLSRDNTFWVWLLAAAFALGGGGIWAMHFVGMLAYETPVDFGYDLGITMMSLVLAVAVVAVGLYIVALKPEGIGHLLAGGTVTGLGVTAMHYSGMAAMVMPGKLVYDPALVGASMLIAIGAAICALWLAFNVRQSWQRIASAMVMGFAVCGMHYTGMAALHLQYNHDMSAMTPELMSYEATLDPAVLAVIIAVVVVGLLVSLLVGTMAGYEEQRRLEAARAR</sequence>
<dbReference type="PANTHER" id="PTHR35152">
    <property type="entry name" value="DOMAIN SIGNALLING PROTEIN, PUTATIVE (AFU_ORTHOLOGUE AFUA_5G11310)-RELATED"/>
    <property type="match status" value="1"/>
</dbReference>
<accession>A0A9X3EFV9</accession>
<organism evidence="3 4">
    <name type="scientific">Parathalassolituus penaei</name>
    <dbReference type="NCBI Taxonomy" id="2997323"/>
    <lineage>
        <taxon>Bacteria</taxon>
        <taxon>Pseudomonadati</taxon>
        <taxon>Pseudomonadota</taxon>
        <taxon>Gammaproteobacteria</taxon>
        <taxon>Oceanospirillales</taxon>
        <taxon>Oceanospirillaceae</taxon>
        <taxon>Parathalassolituus</taxon>
    </lineage>
</organism>
<feature type="transmembrane region" description="Helical" evidence="1">
    <location>
        <begin position="185"/>
        <end position="211"/>
    </location>
</feature>
<proteinExistence type="predicted"/>
<dbReference type="RefSeq" id="WP_283175008.1">
    <property type="nucleotide sequence ID" value="NZ_JAPNOA010000056.1"/>
</dbReference>